<dbReference type="Proteomes" id="UP001500556">
    <property type="component" value="Unassembled WGS sequence"/>
</dbReference>
<dbReference type="NCBIfam" id="TIGR02401">
    <property type="entry name" value="trehalose_TreY"/>
    <property type="match status" value="1"/>
</dbReference>
<accession>A0ABP8YLT1</accession>
<proteinExistence type="predicted"/>
<evidence type="ECO:0000313" key="3">
    <source>
        <dbReference type="Proteomes" id="UP001500556"/>
    </source>
</evidence>
<dbReference type="Gene3D" id="3.30.1590.10">
    <property type="entry name" value="Maltooligosyl trehalose synthase, domain 2"/>
    <property type="match status" value="1"/>
</dbReference>
<comment type="caution">
    <text evidence="2">The sequence shown here is derived from an EMBL/GenBank/DDBJ whole genome shotgun (WGS) entry which is preliminary data.</text>
</comment>
<dbReference type="RefSeq" id="WP_345505104.1">
    <property type="nucleotide sequence ID" value="NZ_BAABLO010000013.1"/>
</dbReference>
<reference evidence="3" key="1">
    <citation type="journal article" date="2019" name="Int. J. Syst. Evol. Microbiol.">
        <title>The Global Catalogue of Microorganisms (GCM) 10K type strain sequencing project: providing services to taxonomists for standard genome sequencing and annotation.</title>
        <authorList>
            <consortium name="The Broad Institute Genomics Platform"/>
            <consortium name="The Broad Institute Genome Sequencing Center for Infectious Disease"/>
            <person name="Wu L."/>
            <person name="Ma J."/>
        </authorList>
    </citation>
    <scope>NUCLEOTIDE SEQUENCE [LARGE SCALE GENOMIC DNA]</scope>
    <source>
        <strain evidence="3">JCM 18961</strain>
    </source>
</reference>
<feature type="domain" description="Glycosyl hydrolase family 13 catalytic" evidence="1">
    <location>
        <begin position="16"/>
        <end position="430"/>
    </location>
</feature>
<protein>
    <submittedName>
        <fullName evidence="2">Malto-oligosyltrehalose synthase</fullName>
    </submittedName>
</protein>
<keyword evidence="3" id="KW-1185">Reference proteome</keyword>
<organism evidence="2 3">
    <name type="scientific">Pedococcus ginsenosidimutans</name>
    <dbReference type="NCBI Taxonomy" id="490570"/>
    <lineage>
        <taxon>Bacteria</taxon>
        <taxon>Bacillati</taxon>
        <taxon>Actinomycetota</taxon>
        <taxon>Actinomycetes</taxon>
        <taxon>Micrococcales</taxon>
        <taxon>Intrasporangiaceae</taxon>
        <taxon>Pedococcus</taxon>
    </lineage>
</organism>
<dbReference type="EMBL" id="BAABLO010000013">
    <property type="protein sequence ID" value="GAA4732414.1"/>
    <property type="molecule type" value="Genomic_DNA"/>
</dbReference>
<name>A0ABP8YLT1_9MICO</name>
<evidence type="ECO:0000259" key="1">
    <source>
        <dbReference type="SMART" id="SM00642"/>
    </source>
</evidence>
<dbReference type="Gene3D" id="1.10.10.470">
    <property type="entry name" value="Maltooligosyl trehalose synthase, domain 4"/>
    <property type="match status" value="1"/>
</dbReference>
<dbReference type="InterPro" id="IPR006047">
    <property type="entry name" value="GH13_cat_dom"/>
</dbReference>
<dbReference type="Gene3D" id="3.20.20.80">
    <property type="entry name" value="Glycosidases"/>
    <property type="match status" value="1"/>
</dbReference>
<dbReference type="InterPro" id="IPR012767">
    <property type="entry name" value="Trehalose_TreY"/>
</dbReference>
<gene>
    <name evidence="2" type="primary">treY</name>
    <name evidence="2" type="ORF">GCM10025782_34490</name>
</gene>
<dbReference type="PANTHER" id="PTHR10357">
    <property type="entry name" value="ALPHA-AMYLASE FAMILY MEMBER"/>
    <property type="match status" value="1"/>
</dbReference>
<dbReference type="InterPro" id="IPR017853">
    <property type="entry name" value="GH"/>
</dbReference>
<dbReference type="PANTHER" id="PTHR10357:SF216">
    <property type="entry name" value="MALTOOLIGOSYL TREHALOSE SYNTHASE-RELATED"/>
    <property type="match status" value="1"/>
</dbReference>
<dbReference type="SUPFAM" id="SSF51445">
    <property type="entry name" value="(Trans)glycosidases"/>
    <property type="match status" value="1"/>
</dbReference>
<dbReference type="CDD" id="cd11336">
    <property type="entry name" value="AmyAc_MTSase"/>
    <property type="match status" value="1"/>
</dbReference>
<dbReference type="Pfam" id="PF00128">
    <property type="entry name" value="Alpha-amylase"/>
    <property type="match status" value="1"/>
</dbReference>
<dbReference type="InterPro" id="IPR013797">
    <property type="entry name" value="Maltooligo_trehalose_synth_4"/>
</dbReference>
<sequence>MQRGAPHRPGPGKVVPTGTYRLQVHGGFTFDNAAEQASYLDALGVSHAYLSPVLQPSPGSTHGYDVVNHDVVNEEAGGGTELVRLSRTLSLYGLGVVVDVVPNHMTTPTPAWLNRQWWSVLRDGRGSEYAHWFDVDWAAEDDRVLVPVLGAPLEKVLADDELSVAHDSGVRGDEAVLRYYDHVFPVRQGTEHLPVAELVEAQHYLLCDWREGGQRLNYRRFFDVTTLAAIRVEDQDVFDATHRLLLYLHRSDFVDGFRIDHPDGLADPGGYLARLADATGDAWVVAEKILEGHEELSDDWRCAGTTGYDTLLRVGGVFVDPAGKGPLTDLLTQVVGHPEDLGDIVVEAKRQVVREVQAAEVNRLMRLVARVLPWHDQDSLRRALEALLVAMDRYRAYLGVDEPAGGDQAAVLNAAESRAITAVAGPDQLSVSTIAQLARGGRLPEAQAGTEDAQREFLVRFQQTCGPVMAKGIEDTAFYRYARLTSLNEVGGDPERVGISPDELHEFAARQLATWPTTMTTLSTHDTKRSEDVRARLAVVSELSAAWRTWLTTGRRLAAPHRGARLDPATEYLLWQTAVGAWPVSAERLQAYATKAIREAKRHTTWTDQDEAYEQDVQAFVTALVTQPALVAHCQSWVDRTAAATRVNILGQKLLQLVVPGVPDVYQGTELVDLSLVDPDNRRPVDYGVRRERLARLDRGETPRDLDDEKLLVTSRSLRLRHHHAQWFTGEHATYTPVPTTSDHALAVGRGDETGTQVIAVVTRLSEGLGDGWGDAHVAVPEGEWHDLFTGRAVVSVEGRPGVRLARVLADLPVALLVRHGTLGRDEIA</sequence>
<dbReference type="Gene3D" id="1.10.150.200">
    <property type="entry name" value="Maltooligosyl trehalose synthase, domain 3"/>
    <property type="match status" value="1"/>
</dbReference>
<dbReference type="SMART" id="SM00642">
    <property type="entry name" value="Aamy"/>
    <property type="match status" value="1"/>
</dbReference>
<evidence type="ECO:0000313" key="2">
    <source>
        <dbReference type="EMBL" id="GAA4732414.1"/>
    </source>
</evidence>